<evidence type="ECO:0000259" key="1">
    <source>
        <dbReference type="SMART" id="SM01117"/>
    </source>
</evidence>
<dbReference type="SUPFAM" id="SSF55856">
    <property type="entry name" value="Cytochrome b5-like heme/steroid binding domain"/>
    <property type="match status" value="1"/>
</dbReference>
<dbReference type="Gene3D" id="3.10.120.10">
    <property type="entry name" value="Cytochrome b5-like heme/steroid binding domain"/>
    <property type="match status" value="1"/>
</dbReference>
<name>A0A645GCL6_9ZZZZ</name>
<accession>A0A645GCL6</accession>
<dbReference type="SMART" id="SM01117">
    <property type="entry name" value="Cyt-b5"/>
    <property type="match status" value="1"/>
</dbReference>
<dbReference type="InterPro" id="IPR001199">
    <property type="entry name" value="Cyt_B5-like_heme/steroid-bd"/>
</dbReference>
<evidence type="ECO:0000313" key="2">
    <source>
        <dbReference type="EMBL" id="MPN24425.1"/>
    </source>
</evidence>
<dbReference type="InterPro" id="IPR036400">
    <property type="entry name" value="Cyt_B5-like_heme/steroid_sf"/>
</dbReference>
<proteinExistence type="predicted"/>
<sequence>MNEFSDLENKIWKASDKIRYLHKKKYFSTCPFEKCYYDDLLKKEISHLERFSDYFIRNGFNQYRANSREVSDTPQREFTLAELATYDGSMGRPAYVAVNGIVYDVSLEKTWGGATHFGLVAGKDLTGAFQGCHGNLEILRNLPKVGVLESNQ</sequence>
<gene>
    <name evidence="2" type="ORF">SDC9_171824</name>
</gene>
<comment type="caution">
    <text evidence="2">The sequence shown here is derived from an EMBL/GenBank/DDBJ whole genome shotgun (WGS) entry which is preliminary data.</text>
</comment>
<reference evidence="2" key="1">
    <citation type="submission" date="2019-08" db="EMBL/GenBank/DDBJ databases">
        <authorList>
            <person name="Kucharzyk K."/>
            <person name="Murdoch R.W."/>
            <person name="Higgins S."/>
            <person name="Loffler F."/>
        </authorList>
    </citation>
    <scope>NUCLEOTIDE SEQUENCE</scope>
</reference>
<feature type="domain" description="Cytochrome b5 heme-binding" evidence="1">
    <location>
        <begin position="78"/>
        <end position="149"/>
    </location>
</feature>
<dbReference type="EMBL" id="VSSQ01073279">
    <property type="protein sequence ID" value="MPN24425.1"/>
    <property type="molecule type" value="Genomic_DNA"/>
</dbReference>
<organism evidence="2">
    <name type="scientific">bioreactor metagenome</name>
    <dbReference type="NCBI Taxonomy" id="1076179"/>
    <lineage>
        <taxon>unclassified sequences</taxon>
        <taxon>metagenomes</taxon>
        <taxon>ecological metagenomes</taxon>
    </lineage>
</organism>
<protein>
    <recommendedName>
        <fullName evidence="1">Cytochrome b5 heme-binding domain-containing protein</fullName>
    </recommendedName>
</protein>
<dbReference type="AlphaFoldDB" id="A0A645GCL6"/>
<dbReference type="Pfam" id="PF00173">
    <property type="entry name" value="Cyt-b5"/>
    <property type="match status" value="1"/>
</dbReference>